<name>A0A5C3LQ45_9AGAR</name>
<evidence type="ECO:0000313" key="2">
    <source>
        <dbReference type="Proteomes" id="UP000308652"/>
    </source>
</evidence>
<dbReference type="AlphaFoldDB" id="A0A5C3LQ45"/>
<keyword evidence="2" id="KW-1185">Reference proteome</keyword>
<feature type="non-terminal residue" evidence="1">
    <location>
        <position position="74"/>
    </location>
</feature>
<reference evidence="1 2" key="1">
    <citation type="journal article" date="2019" name="Nat. Ecol. Evol.">
        <title>Megaphylogeny resolves global patterns of mushroom evolution.</title>
        <authorList>
            <person name="Varga T."/>
            <person name="Krizsan K."/>
            <person name="Foldi C."/>
            <person name="Dima B."/>
            <person name="Sanchez-Garcia M."/>
            <person name="Sanchez-Ramirez S."/>
            <person name="Szollosi G.J."/>
            <person name="Szarkandi J.G."/>
            <person name="Papp V."/>
            <person name="Albert L."/>
            <person name="Andreopoulos W."/>
            <person name="Angelini C."/>
            <person name="Antonin V."/>
            <person name="Barry K.W."/>
            <person name="Bougher N.L."/>
            <person name="Buchanan P."/>
            <person name="Buyck B."/>
            <person name="Bense V."/>
            <person name="Catcheside P."/>
            <person name="Chovatia M."/>
            <person name="Cooper J."/>
            <person name="Damon W."/>
            <person name="Desjardin D."/>
            <person name="Finy P."/>
            <person name="Geml J."/>
            <person name="Haridas S."/>
            <person name="Hughes K."/>
            <person name="Justo A."/>
            <person name="Karasinski D."/>
            <person name="Kautmanova I."/>
            <person name="Kiss B."/>
            <person name="Kocsube S."/>
            <person name="Kotiranta H."/>
            <person name="LaButti K.M."/>
            <person name="Lechner B.E."/>
            <person name="Liimatainen K."/>
            <person name="Lipzen A."/>
            <person name="Lukacs Z."/>
            <person name="Mihaltcheva S."/>
            <person name="Morgado L.N."/>
            <person name="Niskanen T."/>
            <person name="Noordeloos M.E."/>
            <person name="Ohm R.A."/>
            <person name="Ortiz-Santana B."/>
            <person name="Ovrebo C."/>
            <person name="Racz N."/>
            <person name="Riley R."/>
            <person name="Savchenko A."/>
            <person name="Shiryaev A."/>
            <person name="Soop K."/>
            <person name="Spirin V."/>
            <person name="Szebenyi C."/>
            <person name="Tomsovsky M."/>
            <person name="Tulloss R.E."/>
            <person name="Uehling J."/>
            <person name="Grigoriev I.V."/>
            <person name="Vagvolgyi C."/>
            <person name="Papp T."/>
            <person name="Martin F.M."/>
            <person name="Miettinen O."/>
            <person name="Hibbett D.S."/>
            <person name="Nagy L.G."/>
        </authorList>
    </citation>
    <scope>NUCLEOTIDE SEQUENCE [LARGE SCALE GENOMIC DNA]</scope>
    <source>
        <strain evidence="1 2">CBS 166.37</strain>
    </source>
</reference>
<proteinExistence type="predicted"/>
<protein>
    <submittedName>
        <fullName evidence="1">Uncharacterized protein</fullName>
    </submittedName>
</protein>
<accession>A0A5C3LQ45</accession>
<gene>
    <name evidence="1" type="ORF">BDQ12DRAFT_689051</name>
</gene>
<dbReference type="Proteomes" id="UP000308652">
    <property type="component" value="Unassembled WGS sequence"/>
</dbReference>
<organism evidence="1 2">
    <name type="scientific">Crucibulum laeve</name>
    <dbReference type="NCBI Taxonomy" id="68775"/>
    <lineage>
        <taxon>Eukaryota</taxon>
        <taxon>Fungi</taxon>
        <taxon>Dikarya</taxon>
        <taxon>Basidiomycota</taxon>
        <taxon>Agaricomycotina</taxon>
        <taxon>Agaricomycetes</taxon>
        <taxon>Agaricomycetidae</taxon>
        <taxon>Agaricales</taxon>
        <taxon>Agaricineae</taxon>
        <taxon>Nidulariaceae</taxon>
        <taxon>Crucibulum</taxon>
    </lineage>
</organism>
<dbReference type="PROSITE" id="PS51257">
    <property type="entry name" value="PROKAR_LIPOPROTEIN"/>
    <property type="match status" value="1"/>
</dbReference>
<evidence type="ECO:0000313" key="1">
    <source>
        <dbReference type="EMBL" id="TFK34915.1"/>
    </source>
</evidence>
<dbReference type="EMBL" id="ML213627">
    <property type="protein sequence ID" value="TFK34915.1"/>
    <property type="molecule type" value="Genomic_DNA"/>
</dbReference>
<sequence>MLWPKSCDNILYKSGLYLNIGSSCIQYQVDRSQYLTKDSDHRRVTEELRNDRVSRIKSVDTMLGTELKRIWVNI</sequence>